<evidence type="ECO:0000259" key="7">
    <source>
        <dbReference type="Pfam" id="PF04239"/>
    </source>
</evidence>
<evidence type="ECO:0000256" key="3">
    <source>
        <dbReference type="ARBA" id="ARBA00022475"/>
    </source>
</evidence>
<evidence type="ECO:0000256" key="6">
    <source>
        <dbReference type="ARBA" id="ARBA00023136"/>
    </source>
</evidence>
<comment type="caution">
    <text evidence="9">The sequence shown here is derived from an EMBL/GenBank/DDBJ whole genome shotgun (WGS) entry which is preliminary data.</text>
</comment>
<reference evidence="9 10" key="1">
    <citation type="submission" date="2019-03" db="EMBL/GenBank/DDBJ databases">
        <title>Genomic Encyclopedia of Type Strains, Phase IV (KMG-IV): sequencing the most valuable type-strain genomes for metagenomic binning, comparative biology and taxonomic classification.</title>
        <authorList>
            <person name="Goeker M."/>
        </authorList>
    </citation>
    <scope>NUCLEOTIDE SEQUENCE [LARGE SCALE GENOMIC DNA]</scope>
    <source>
        <strain evidence="9 10">DSM 25894</strain>
    </source>
</reference>
<protein>
    <submittedName>
        <fullName evidence="9">Uncharacterized membrane protein YcaP (DUF421 family)</fullName>
    </submittedName>
</protein>
<sequence length="224" mass="25442">MNYFNMLVDTLVGFIALFALTKILGKSQITQITAFDFIAALVLGELVGNALFDEKAGVPEILYVVFLWGTLLYVTEMITQKFKGSRALLEGKPALIIHKGKINKEEMQKNKLDLNQLLHLLRKKDVFSVRDVEYAIFETDGSVSVLQNTIKQQATRQDVNAPPEPVELPVSLIIDGELLYDNLAESNLTEQWLHQELQKQGYSDVKDIMYAEWQESKGLYVQPY</sequence>
<dbReference type="EMBL" id="SMAN01000009">
    <property type="protein sequence ID" value="TCT22388.1"/>
    <property type="molecule type" value="Genomic_DNA"/>
</dbReference>
<dbReference type="InterPro" id="IPR007353">
    <property type="entry name" value="DUF421"/>
</dbReference>
<dbReference type="InterPro" id="IPR023090">
    <property type="entry name" value="UPF0702_alpha/beta_dom_sf"/>
</dbReference>
<dbReference type="Proteomes" id="UP000294650">
    <property type="component" value="Unassembled WGS sequence"/>
</dbReference>
<dbReference type="Pfam" id="PF20730">
    <property type="entry name" value="YetF_N"/>
    <property type="match status" value="1"/>
</dbReference>
<evidence type="ECO:0000256" key="5">
    <source>
        <dbReference type="ARBA" id="ARBA00022989"/>
    </source>
</evidence>
<evidence type="ECO:0000313" key="9">
    <source>
        <dbReference type="EMBL" id="TCT22388.1"/>
    </source>
</evidence>
<dbReference type="AlphaFoldDB" id="A0A4R3N068"/>
<evidence type="ECO:0000256" key="1">
    <source>
        <dbReference type="ARBA" id="ARBA00004651"/>
    </source>
</evidence>
<comment type="subcellular location">
    <subcellularLocation>
        <location evidence="1">Cell membrane</location>
        <topology evidence="1">Multi-pass membrane protein</topology>
    </subcellularLocation>
</comment>
<keyword evidence="3" id="KW-1003">Cell membrane</keyword>
<evidence type="ECO:0000256" key="4">
    <source>
        <dbReference type="ARBA" id="ARBA00022692"/>
    </source>
</evidence>
<dbReference type="OrthoDB" id="1076133at2"/>
<dbReference type="RefSeq" id="WP_132371705.1">
    <property type="nucleotide sequence ID" value="NZ_SMAN01000009.1"/>
</dbReference>
<gene>
    <name evidence="9" type="ORF">EDD68_10934</name>
</gene>
<dbReference type="GO" id="GO:0005886">
    <property type="term" value="C:plasma membrane"/>
    <property type="evidence" value="ECO:0007669"/>
    <property type="project" value="UniProtKB-SubCell"/>
</dbReference>
<feature type="domain" description="YetF-like N-terminal transmembrane" evidence="8">
    <location>
        <begin position="3"/>
        <end position="78"/>
    </location>
</feature>
<dbReference type="Gene3D" id="3.30.240.20">
    <property type="entry name" value="bsu07140 like domains"/>
    <property type="match status" value="2"/>
</dbReference>
<dbReference type="Pfam" id="PF04239">
    <property type="entry name" value="DUF421"/>
    <property type="match status" value="1"/>
</dbReference>
<keyword evidence="10" id="KW-1185">Reference proteome</keyword>
<evidence type="ECO:0000259" key="8">
    <source>
        <dbReference type="Pfam" id="PF20730"/>
    </source>
</evidence>
<evidence type="ECO:0000256" key="2">
    <source>
        <dbReference type="ARBA" id="ARBA00006448"/>
    </source>
</evidence>
<dbReference type="PANTHER" id="PTHR34582">
    <property type="entry name" value="UPF0702 TRANSMEMBRANE PROTEIN YCAP"/>
    <property type="match status" value="1"/>
</dbReference>
<comment type="similarity">
    <text evidence="2">Belongs to the UPF0702 family.</text>
</comment>
<organism evidence="9 10">
    <name type="scientific">Melghiribacillus thermohalophilus</name>
    <dbReference type="NCBI Taxonomy" id="1324956"/>
    <lineage>
        <taxon>Bacteria</taxon>
        <taxon>Bacillati</taxon>
        <taxon>Bacillota</taxon>
        <taxon>Bacilli</taxon>
        <taxon>Bacillales</taxon>
        <taxon>Bacillaceae</taxon>
        <taxon>Melghiribacillus</taxon>
    </lineage>
</organism>
<feature type="domain" description="YetF C-terminal" evidence="7">
    <location>
        <begin position="81"/>
        <end position="214"/>
    </location>
</feature>
<proteinExistence type="inferred from homology"/>
<accession>A0A4R3N068</accession>
<keyword evidence="5" id="KW-1133">Transmembrane helix</keyword>
<name>A0A4R3N068_9BACI</name>
<dbReference type="PANTHER" id="PTHR34582:SF5">
    <property type="entry name" value="UPF0702 TRANSMEMBRANE PROTEIN YETF"/>
    <property type="match status" value="1"/>
</dbReference>
<keyword evidence="4" id="KW-0812">Transmembrane</keyword>
<dbReference type="InterPro" id="IPR048454">
    <property type="entry name" value="YetF_N"/>
</dbReference>
<keyword evidence="6" id="KW-0472">Membrane</keyword>
<evidence type="ECO:0000313" key="10">
    <source>
        <dbReference type="Proteomes" id="UP000294650"/>
    </source>
</evidence>